<name>A0A1L9TZR4_9EURO</name>
<sequence>MVLFLAAISVSRGRNVSQRNRSTRNSILGVGASGRLWLGSPTPAICNLNKSYHGWSKFIILETSKRGYAGDKNFKRPSGHWTLDTRRENAKQAYFCEAHGRVVQPPLGADVVRTETGEGPLKYR</sequence>
<dbReference type="VEuPathDB" id="FungiDB:ASPSYDRAFT_353611"/>
<dbReference type="AlphaFoldDB" id="A0A1L9TZR4"/>
<gene>
    <name evidence="1" type="ORF">ASPSYDRAFT_353611</name>
</gene>
<proteinExistence type="predicted"/>
<keyword evidence="2" id="KW-1185">Reference proteome</keyword>
<reference evidence="2" key="1">
    <citation type="journal article" date="2017" name="Genome Biol.">
        <title>Comparative genomics reveals high biological diversity and specific adaptations in the industrially and medically important fungal genus Aspergillus.</title>
        <authorList>
            <person name="de Vries R.P."/>
            <person name="Riley R."/>
            <person name="Wiebenga A."/>
            <person name="Aguilar-Osorio G."/>
            <person name="Amillis S."/>
            <person name="Uchima C.A."/>
            <person name="Anderluh G."/>
            <person name="Asadollahi M."/>
            <person name="Askin M."/>
            <person name="Barry K."/>
            <person name="Battaglia E."/>
            <person name="Bayram O."/>
            <person name="Benocci T."/>
            <person name="Braus-Stromeyer S.A."/>
            <person name="Caldana C."/>
            <person name="Canovas D."/>
            <person name="Cerqueira G.C."/>
            <person name="Chen F."/>
            <person name="Chen W."/>
            <person name="Choi C."/>
            <person name="Clum A."/>
            <person name="Dos Santos R.A."/>
            <person name="Damasio A.R."/>
            <person name="Diallinas G."/>
            <person name="Emri T."/>
            <person name="Fekete E."/>
            <person name="Flipphi M."/>
            <person name="Freyberg S."/>
            <person name="Gallo A."/>
            <person name="Gournas C."/>
            <person name="Habgood R."/>
            <person name="Hainaut M."/>
            <person name="Harispe M.L."/>
            <person name="Henrissat B."/>
            <person name="Hilden K.S."/>
            <person name="Hope R."/>
            <person name="Hossain A."/>
            <person name="Karabika E."/>
            <person name="Karaffa L."/>
            <person name="Karanyi Z."/>
            <person name="Krasevec N."/>
            <person name="Kuo A."/>
            <person name="Kusch H."/>
            <person name="LaButti K."/>
            <person name="Lagendijk E.L."/>
            <person name="Lapidus A."/>
            <person name="Levasseur A."/>
            <person name="Lindquist E."/>
            <person name="Lipzen A."/>
            <person name="Logrieco A.F."/>
            <person name="MacCabe A."/>
            <person name="Maekelae M.R."/>
            <person name="Malavazi I."/>
            <person name="Melin P."/>
            <person name="Meyer V."/>
            <person name="Mielnichuk N."/>
            <person name="Miskei M."/>
            <person name="Molnar A.P."/>
            <person name="Mule G."/>
            <person name="Ngan C.Y."/>
            <person name="Orejas M."/>
            <person name="Orosz E."/>
            <person name="Ouedraogo J.P."/>
            <person name="Overkamp K.M."/>
            <person name="Park H.-S."/>
            <person name="Perrone G."/>
            <person name="Piumi F."/>
            <person name="Punt P.J."/>
            <person name="Ram A.F."/>
            <person name="Ramon A."/>
            <person name="Rauscher S."/>
            <person name="Record E."/>
            <person name="Riano-Pachon D.M."/>
            <person name="Robert V."/>
            <person name="Roehrig J."/>
            <person name="Ruller R."/>
            <person name="Salamov A."/>
            <person name="Salih N.S."/>
            <person name="Samson R.A."/>
            <person name="Sandor E."/>
            <person name="Sanguinetti M."/>
            <person name="Schuetze T."/>
            <person name="Sepcic K."/>
            <person name="Shelest E."/>
            <person name="Sherlock G."/>
            <person name="Sophianopoulou V."/>
            <person name="Squina F.M."/>
            <person name="Sun H."/>
            <person name="Susca A."/>
            <person name="Todd R.B."/>
            <person name="Tsang A."/>
            <person name="Unkles S.E."/>
            <person name="van de Wiele N."/>
            <person name="van Rossen-Uffink D."/>
            <person name="Oliveira J.V."/>
            <person name="Vesth T.C."/>
            <person name="Visser J."/>
            <person name="Yu J.-H."/>
            <person name="Zhou M."/>
            <person name="Andersen M.R."/>
            <person name="Archer D.B."/>
            <person name="Baker S.E."/>
            <person name="Benoit I."/>
            <person name="Brakhage A.A."/>
            <person name="Braus G.H."/>
            <person name="Fischer R."/>
            <person name="Frisvad J.C."/>
            <person name="Goldman G.H."/>
            <person name="Houbraken J."/>
            <person name="Oakley B."/>
            <person name="Pocsi I."/>
            <person name="Scazzocchio C."/>
            <person name="Seiboth B."/>
            <person name="vanKuyk P.A."/>
            <person name="Wortman J."/>
            <person name="Dyer P.S."/>
            <person name="Grigoriev I.V."/>
        </authorList>
    </citation>
    <scope>NUCLEOTIDE SEQUENCE [LARGE SCALE GENOMIC DNA]</scope>
    <source>
        <strain evidence="2">CBS 593.65</strain>
    </source>
</reference>
<dbReference type="Proteomes" id="UP000184356">
    <property type="component" value="Unassembled WGS sequence"/>
</dbReference>
<evidence type="ECO:0000313" key="2">
    <source>
        <dbReference type="Proteomes" id="UP000184356"/>
    </source>
</evidence>
<protein>
    <submittedName>
        <fullName evidence="1">Uncharacterized protein</fullName>
    </submittedName>
</protein>
<dbReference type="GeneID" id="63761401"/>
<organism evidence="1 2">
    <name type="scientific">Aspergillus sydowii CBS 593.65</name>
    <dbReference type="NCBI Taxonomy" id="1036612"/>
    <lineage>
        <taxon>Eukaryota</taxon>
        <taxon>Fungi</taxon>
        <taxon>Dikarya</taxon>
        <taxon>Ascomycota</taxon>
        <taxon>Pezizomycotina</taxon>
        <taxon>Eurotiomycetes</taxon>
        <taxon>Eurotiomycetidae</taxon>
        <taxon>Eurotiales</taxon>
        <taxon>Aspergillaceae</taxon>
        <taxon>Aspergillus</taxon>
        <taxon>Aspergillus subgen. Nidulantes</taxon>
    </lineage>
</organism>
<evidence type="ECO:0000313" key="1">
    <source>
        <dbReference type="EMBL" id="OJJ64868.1"/>
    </source>
</evidence>
<dbReference type="RefSeq" id="XP_040708674.1">
    <property type="nucleotide sequence ID" value="XM_040845328.1"/>
</dbReference>
<dbReference type="EMBL" id="KV878582">
    <property type="protein sequence ID" value="OJJ64868.1"/>
    <property type="molecule type" value="Genomic_DNA"/>
</dbReference>
<accession>A0A1L9TZR4</accession>